<accession>A0ABR0C1L9</accession>
<reference evidence="1 2" key="1">
    <citation type="journal article" date="2024" name="Microbiol. Resour. Announc.">
        <title>Genome annotations for the ascomycete fungi Trichoderma harzianum, Trichoderma aggressivum, and Purpureocillium lilacinum.</title>
        <authorList>
            <person name="Beijen E.P.W."/>
            <person name="Ohm R.A."/>
        </authorList>
    </citation>
    <scope>NUCLEOTIDE SEQUENCE [LARGE SCALE GENOMIC DNA]</scope>
    <source>
        <strain evidence="1 2">CBS 150709</strain>
    </source>
</reference>
<evidence type="ECO:0000313" key="2">
    <source>
        <dbReference type="Proteomes" id="UP001287286"/>
    </source>
</evidence>
<comment type="caution">
    <text evidence="1">The sequence shown here is derived from an EMBL/GenBank/DDBJ whole genome shotgun (WGS) entry which is preliminary data.</text>
</comment>
<protein>
    <submittedName>
        <fullName evidence="1">Uncharacterized protein</fullName>
    </submittedName>
</protein>
<organism evidence="1 2">
    <name type="scientific">Purpureocillium lilacinum</name>
    <name type="common">Paecilomyces lilacinus</name>
    <dbReference type="NCBI Taxonomy" id="33203"/>
    <lineage>
        <taxon>Eukaryota</taxon>
        <taxon>Fungi</taxon>
        <taxon>Dikarya</taxon>
        <taxon>Ascomycota</taxon>
        <taxon>Pezizomycotina</taxon>
        <taxon>Sordariomycetes</taxon>
        <taxon>Hypocreomycetidae</taxon>
        <taxon>Hypocreales</taxon>
        <taxon>Ophiocordycipitaceae</taxon>
        <taxon>Purpureocillium</taxon>
    </lineage>
</organism>
<keyword evidence="2" id="KW-1185">Reference proteome</keyword>
<dbReference type="Proteomes" id="UP001287286">
    <property type="component" value="Unassembled WGS sequence"/>
</dbReference>
<evidence type="ECO:0000313" key="1">
    <source>
        <dbReference type="EMBL" id="KAK4090239.1"/>
    </source>
</evidence>
<name>A0ABR0C1L9_PURLI</name>
<gene>
    <name evidence="1" type="ORF">Purlil1_5410</name>
</gene>
<proteinExistence type="predicted"/>
<dbReference type="EMBL" id="JAWRVI010000016">
    <property type="protein sequence ID" value="KAK4090239.1"/>
    <property type="molecule type" value="Genomic_DNA"/>
</dbReference>
<sequence>MHALAHDPTRSGETPSALHELPQTLSVLGPFARSSAVIDAAVFAPPLVELRGKHDARVHQGASKAHGARHKLRFTLISLTEAMLPDVNALCITTNWPRVSRAGGFNHILIARDRVRYHHARRGPISKRGARAVGGQSGGALVMHLAAIPGPRPDLHSQAGLSRASTRGYDY</sequence>